<dbReference type="Proteomes" id="UP000518266">
    <property type="component" value="Unassembled WGS sequence"/>
</dbReference>
<feature type="region of interest" description="Disordered" evidence="1">
    <location>
        <begin position="1"/>
        <end position="37"/>
    </location>
</feature>
<protein>
    <submittedName>
        <fullName evidence="2">Uncharacterized protein</fullName>
    </submittedName>
</protein>
<proteinExistence type="predicted"/>
<dbReference type="AlphaFoldDB" id="A0A7J5YSG9"/>
<keyword evidence="3" id="KW-1185">Reference proteome</keyword>
<organism evidence="2 3">
    <name type="scientific">Dissostichus mawsoni</name>
    <name type="common">Antarctic cod</name>
    <dbReference type="NCBI Taxonomy" id="36200"/>
    <lineage>
        <taxon>Eukaryota</taxon>
        <taxon>Metazoa</taxon>
        <taxon>Chordata</taxon>
        <taxon>Craniata</taxon>
        <taxon>Vertebrata</taxon>
        <taxon>Euteleostomi</taxon>
        <taxon>Actinopterygii</taxon>
        <taxon>Neopterygii</taxon>
        <taxon>Teleostei</taxon>
        <taxon>Neoteleostei</taxon>
        <taxon>Acanthomorphata</taxon>
        <taxon>Eupercaria</taxon>
        <taxon>Perciformes</taxon>
        <taxon>Notothenioidei</taxon>
        <taxon>Nototheniidae</taxon>
        <taxon>Dissostichus</taxon>
    </lineage>
</organism>
<reference evidence="2 3" key="1">
    <citation type="submission" date="2020-03" db="EMBL/GenBank/DDBJ databases">
        <title>Dissostichus mawsoni Genome sequencing and assembly.</title>
        <authorList>
            <person name="Park H."/>
        </authorList>
    </citation>
    <scope>NUCLEOTIDE SEQUENCE [LARGE SCALE GENOMIC DNA]</scope>
    <source>
        <strain evidence="2">DM0001</strain>
        <tissue evidence="2">Muscle</tissue>
    </source>
</reference>
<dbReference type="OrthoDB" id="8957997at2759"/>
<sequence length="81" mass="9059">MNVDLVHAGGGGRTQAGSSRHWEKQRKKQGYSSTKTARENHTKLGYYNVQLYQSSFLGSATFSVGDLLRAKDERLTLSLRL</sequence>
<dbReference type="EMBL" id="JAAKFY010000009">
    <property type="protein sequence ID" value="KAF3852514.1"/>
    <property type="molecule type" value="Genomic_DNA"/>
</dbReference>
<evidence type="ECO:0000313" key="3">
    <source>
        <dbReference type="Proteomes" id="UP000518266"/>
    </source>
</evidence>
<accession>A0A7J5YSG9</accession>
<name>A0A7J5YSG9_DISMA</name>
<evidence type="ECO:0000313" key="2">
    <source>
        <dbReference type="EMBL" id="KAF3852514.1"/>
    </source>
</evidence>
<evidence type="ECO:0000256" key="1">
    <source>
        <dbReference type="SAM" id="MobiDB-lite"/>
    </source>
</evidence>
<comment type="caution">
    <text evidence="2">The sequence shown here is derived from an EMBL/GenBank/DDBJ whole genome shotgun (WGS) entry which is preliminary data.</text>
</comment>
<gene>
    <name evidence="2" type="ORF">F7725_005869</name>
</gene>